<dbReference type="NCBIfam" id="NF009520">
    <property type="entry name" value="PRK12881.1"/>
    <property type="match status" value="1"/>
</dbReference>
<dbReference type="GO" id="GO:0003994">
    <property type="term" value="F:aconitate hydratase activity"/>
    <property type="evidence" value="ECO:0007669"/>
    <property type="project" value="UniProtKB-EC"/>
</dbReference>
<accession>A0A7J7JPT3</accession>
<dbReference type="InterPro" id="IPR018136">
    <property type="entry name" value="Aconitase_4Fe-4S_BS"/>
</dbReference>
<dbReference type="AlphaFoldDB" id="A0A7J7JPT3"/>
<feature type="compositionally biased region" description="Polar residues" evidence="10">
    <location>
        <begin position="283"/>
        <end position="292"/>
    </location>
</feature>
<comment type="cofactor">
    <cofactor evidence="1">
        <name>[4Fe-4S] cluster</name>
        <dbReference type="ChEBI" id="CHEBI:49883"/>
    </cofactor>
</comment>
<dbReference type="Proteomes" id="UP000593567">
    <property type="component" value="Unassembled WGS sequence"/>
</dbReference>
<keyword evidence="14" id="KW-1185">Reference proteome</keyword>
<feature type="domain" description="Aconitase A/isopropylmalate dehydratase small subunit swivel" evidence="12">
    <location>
        <begin position="905"/>
        <end position="1031"/>
    </location>
</feature>
<dbReference type="InterPro" id="IPR015931">
    <property type="entry name" value="Acnase/IPM_dHydase_lsu_aba_1/3"/>
</dbReference>
<evidence type="ECO:0000259" key="12">
    <source>
        <dbReference type="Pfam" id="PF00694"/>
    </source>
</evidence>
<dbReference type="PRINTS" id="PR00415">
    <property type="entry name" value="ACONITASE"/>
</dbReference>
<evidence type="ECO:0000259" key="11">
    <source>
        <dbReference type="Pfam" id="PF00330"/>
    </source>
</evidence>
<evidence type="ECO:0000313" key="13">
    <source>
        <dbReference type="EMBL" id="KAF6028362.1"/>
    </source>
</evidence>
<keyword evidence="4" id="KW-0004">4Fe-4S</keyword>
<reference evidence="13" key="1">
    <citation type="submission" date="2020-06" db="EMBL/GenBank/DDBJ databases">
        <title>Draft genome of Bugula neritina, a colonial animal packing powerful symbionts and potential medicines.</title>
        <authorList>
            <person name="Rayko M."/>
        </authorList>
    </citation>
    <scope>NUCLEOTIDE SEQUENCE [LARGE SCALE GENOMIC DNA]</scope>
    <source>
        <strain evidence="13">Kwan_BN1</strain>
    </source>
</reference>
<dbReference type="FunFam" id="3.20.19.10:FF:000001">
    <property type="entry name" value="Aconitate hydratase"/>
    <property type="match status" value="1"/>
</dbReference>
<keyword evidence="6" id="KW-0408">Iron</keyword>
<evidence type="ECO:0000256" key="2">
    <source>
        <dbReference type="ARBA" id="ARBA00007185"/>
    </source>
</evidence>
<feature type="domain" description="Aconitase/3-isopropylmalate dehydratase large subunit alpha/beta/alpha" evidence="11">
    <location>
        <begin position="325"/>
        <end position="776"/>
    </location>
</feature>
<dbReference type="GO" id="GO:0051539">
    <property type="term" value="F:4 iron, 4 sulfur cluster binding"/>
    <property type="evidence" value="ECO:0007669"/>
    <property type="project" value="UniProtKB-KW"/>
</dbReference>
<dbReference type="NCBIfam" id="NF006757">
    <property type="entry name" value="PRK09277.1"/>
    <property type="match status" value="1"/>
</dbReference>
<keyword evidence="7" id="KW-0411">Iron-sulfur</keyword>
<evidence type="ECO:0000256" key="5">
    <source>
        <dbReference type="ARBA" id="ARBA00022723"/>
    </source>
</evidence>
<dbReference type="InterPro" id="IPR044137">
    <property type="entry name" value="AcnA_IRP_Swivel"/>
</dbReference>
<evidence type="ECO:0000256" key="1">
    <source>
        <dbReference type="ARBA" id="ARBA00001966"/>
    </source>
</evidence>
<dbReference type="PROSITE" id="PS01244">
    <property type="entry name" value="ACONITASE_2"/>
    <property type="match status" value="1"/>
</dbReference>
<dbReference type="SUPFAM" id="SSF53732">
    <property type="entry name" value="Aconitase iron-sulfur domain"/>
    <property type="match status" value="2"/>
</dbReference>
<dbReference type="PANTHER" id="PTHR11670">
    <property type="entry name" value="ACONITASE/IRON-RESPONSIVE ELEMENT FAMILY MEMBER"/>
    <property type="match status" value="1"/>
</dbReference>
<dbReference type="Gene3D" id="3.30.499.10">
    <property type="entry name" value="Aconitase, domain 3"/>
    <property type="match status" value="3"/>
</dbReference>
<dbReference type="Gene3D" id="6.10.190.10">
    <property type="match status" value="1"/>
</dbReference>
<evidence type="ECO:0000256" key="10">
    <source>
        <dbReference type="SAM" id="MobiDB-lite"/>
    </source>
</evidence>
<evidence type="ECO:0000256" key="9">
    <source>
        <dbReference type="ARBA" id="ARBA00023501"/>
    </source>
</evidence>
<feature type="region of interest" description="Disordered" evidence="10">
    <location>
        <begin position="191"/>
        <end position="257"/>
    </location>
</feature>
<comment type="catalytic activity">
    <reaction evidence="9">
        <text>citrate = D-threo-isocitrate</text>
        <dbReference type="Rhea" id="RHEA:10336"/>
        <dbReference type="ChEBI" id="CHEBI:15562"/>
        <dbReference type="ChEBI" id="CHEBI:16947"/>
        <dbReference type="EC" id="4.2.1.3"/>
    </reaction>
</comment>
<name>A0A7J7JPT3_BUGNE</name>
<dbReference type="InterPro" id="IPR015928">
    <property type="entry name" value="Aconitase/3IPM_dehydase_swvl"/>
</dbReference>
<sequence length="1100" mass="121305">MTSTITPCTCSSMAYGYYIYYDDFASTLYSVHYHFIFQIKYNEQFLPLIGLGDNNPYKKCEDSLTSNGKDYKFFNLTKLSDDRYDKLPYSVRVLLESAVRNCDNFLVKEDDVKKILDWEKNQSNSTEVPFKPSRVILQDFTGVPAVVDFAAMRDAVKRLGGDPEKINPICPADLVIDHSVQVDVARSLLNSTRNHGSGQSSNSLQHRAKNYSAPGRQSPNRPRLSNIDPTQSPIRLRPQYKSNRKYTSPLCERSDSGECERQSCKDLITQSHSDSSLLRLTANNLENTQNTRDNIRHSPKGSPNRQRPRTPCKGAAGCCRELCCRMPGNENKVCDPLCPFHKERSVGADALKQNQDMEFERNKERFNFLKWGAKAFKNMLIVPPGSGIVHQVNLEYLARLVFCEDDWLYPDSLVGTDSHTTMINGLGVVGWGVGGIEAEAVMLGQAISMVLPEVIGYRIHGNLDPMSTSTDVVLTITKHLRQIGVVGKFVEFFGPGVAALSLADRATISNMCPEYGATVGYFPPDTATISYLNQTGRDSEKVAYIEAYLKANRMFRDYTNSGEDPVFSKVVELDLSSVVPCCSGPKRPHDKVPVSEMMSDFNSCLNNKIGFKGFAIPSDKQSTRVPFVYEGQEYTLTHGDVVIAAITSCTNTSNPSVMLGAGLMAKNAVEKGLGVKPYIKTSLSPGSGVVTYYLNESGVTPFMEKLGFDIVGYGCMTCIGNSGPLPDPISEAIEKGDLVTCGVLSGNRNFEGRIHPLTRANYLASPLLVVAYALAGTVSIDFEKTPLGEGPDGKPVFLRDIWPIREQIQDVEKRVIVPALYNKVYGSITAGNEKWNSLAVPSSQLYPWDISSTYIKSPPFFDNMTKDAPGFRQVENAYALLNLGDSVTTDHISPAGSIARTSPAARYLASKGLTPKDFNSYGARRGNDDIMARGTFANIRLVNKLASKSGPKTTHVPSGDEMDVFDAAERYKSEDNQVIILAGKEYGSGSSRDWAAKGPFLQGVRAVIAESYERIHRSNLVGMGLIPLQYQSGDTAESLGLTGKEQFSIHIPKDLTTGQLVTVKVSSGKEFQVLARFDTEVELEYFRNGGILNYMIRKML</sequence>
<dbReference type="Pfam" id="PF00330">
    <property type="entry name" value="Aconitase"/>
    <property type="match status" value="2"/>
</dbReference>
<feature type="domain" description="Aconitase/3-isopropylmalate dehydratase large subunit alpha/beta/alpha" evidence="11">
    <location>
        <begin position="114"/>
        <end position="190"/>
    </location>
</feature>
<dbReference type="CDD" id="cd01580">
    <property type="entry name" value="AcnA_IRP_Swivel"/>
    <property type="match status" value="1"/>
</dbReference>
<dbReference type="InterPro" id="IPR006249">
    <property type="entry name" value="Aconitase/IRP2"/>
</dbReference>
<dbReference type="InterPro" id="IPR036008">
    <property type="entry name" value="Aconitase_4Fe-4S_dom"/>
</dbReference>
<comment type="caution">
    <text evidence="13">The sequence shown here is derived from an EMBL/GenBank/DDBJ whole genome shotgun (WGS) entry which is preliminary data.</text>
</comment>
<evidence type="ECO:0000256" key="7">
    <source>
        <dbReference type="ARBA" id="ARBA00023014"/>
    </source>
</evidence>
<dbReference type="FunFam" id="3.30.499.10:FF:000005">
    <property type="entry name" value="cytoplasmic aconitate hydratase"/>
    <property type="match status" value="1"/>
</dbReference>
<feature type="compositionally biased region" description="Polar residues" evidence="10">
    <location>
        <begin position="191"/>
        <end position="205"/>
    </location>
</feature>
<dbReference type="SUPFAM" id="SSF52016">
    <property type="entry name" value="LeuD/IlvD-like"/>
    <property type="match status" value="1"/>
</dbReference>
<dbReference type="NCBIfam" id="TIGR01341">
    <property type="entry name" value="aconitase_1"/>
    <property type="match status" value="1"/>
</dbReference>
<dbReference type="InterPro" id="IPR000573">
    <property type="entry name" value="AconitaseA/IPMdHydase_ssu_swvl"/>
</dbReference>
<keyword evidence="8" id="KW-0456">Lyase</keyword>
<evidence type="ECO:0000256" key="4">
    <source>
        <dbReference type="ARBA" id="ARBA00022485"/>
    </source>
</evidence>
<evidence type="ECO:0000256" key="6">
    <source>
        <dbReference type="ARBA" id="ARBA00023004"/>
    </source>
</evidence>
<dbReference type="PROSITE" id="PS00450">
    <property type="entry name" value="ACONITASE_1"/>
    <property type="match status" value="1"/>
</dbReference>
<dbReference type="CDD" id="cd01586">
    <property type="entry name" value="AcnA_IRP"/>
    <property type="match status" value="1"/>
</dbReference>
<dbReference type="EC" id="4.2.1.3" evidence="3"/>
<dbReference type="InterPro" id="IPR001030">
    <property type="entry name" value="Acoase/IPM_deHydtase_lsu_aba"/>
</dbReference>
<dbReference type="GO" id="GO:0046872">
    <property type="term" value="F:metal ion binding"/>
    <property type="evidence" value="ECO:0007669"/>
    <property type="project" value="UniProtKB-KW"/>
</dbReference>
<protein>
    <recommendedName>
        <fullName evidence="3">aconitate hydratase</fullName>
        <ecNumber evidence="3">4.2.1.3</ecNumber>
    </recommendedName>
</protein>
<dbReference type="Pfam" id="PF00694">
    <property type="entry name" value="Aconitase_C"/>
    <property type="match status" value="1"/>
</dbReference>
<proteinExistence type="inferred from homology"/>
<dbReference type="FunFam" id="3.30.499.10:FF:000011">
    <property type="entry name" value="Iron-responsive element binding protein 2"/>
    <property type="match status" value="1"/>
</dbReference>
<gene>
    <name evidence="13" type="ORF">EB796_013326</name>
</gene>
<comment type="similarity">
    <text evidence="2">Belongs to the aconitase/IPM isomerase family.</text>
</comment>
<evidence type="ECO:0000256" key="8">
    <source>
        <dbReference type="ARBA" id="ARBA00023239"/>
    </source>
</evidence>
<feature type="region of interest" description="Disordered" evidence="10">
    <location>
        <begin position="283"/>
        <end position="312"/>
    </location>
</feature>
<dbReference type="OrthoDB" id="2279155at2759"/>
<dbReference type="Gene3D" id="3.20.19.10">
    <property type="entry name" value="Aconitase, domain 4"/>
    <property type="match status" value="1"/>
</dbReference>
<evidence type="ECO:0000313" key="14">
    <source>
        <dbReference type="Proteomes" id="UP000593567"/>
    </source>
</evidence>
<dbReference type="EMBL" id="VXIV02001957">
    <property type="protein sequence ID" value="KAF6028362.1"/>
    <property type="molecule type" value="Genomic_DNA"/>
</dbReference>
<evidence type="ECO:0000256" key="3">
    <source>
        <dbReference type="ARBA" id="ARBA00012926"/>
    </source>
</evidence>
<keyword evidence="5" id="KW-0479">Metal-binding</keyword>
<organism evidence="13 14">
    <name type="scientific">Bugula neritina</name>
    <name type="common">Brown bryozoan</name>
    <name type="synonym">Sertularia neritina</name>
    <dbReference type="NCBI Taxonomy" id="10212"/>
    <lineage>
        <taxon>Eukaryota</taxon>
        <taxon>Metazoa</taxon>
        <taxon>Spiralia</taxon>
        <taxon>Lophotrochozoa</taxon>
        <taxon>Bryozoa</taxon>
        <taxon>Gymnolaemata</taxon>
        <taxon>Cheilostomatida</taxon>
        <taxon>Flustrina</taxon>
        <taxon>Buguloidea</taxon>
        <taxon>Bugulidae</taxon>
        <taxon>Bugula</taxon>
    </lineage>
</organism>